<reference evidence="1 2" key="1">
    <citation type="submission" date="2018-07" db="EMBL/GenBank/DDBJ databases">
        <title>Genomic Encyclopedia of Type Strains, Phase III (KMG-III): the genomes of soil and plant-associated and newly described type strains.</title>
        <authorList>
            <person name="Whitman W."/>
        </authorList>
    </citation>
    <scope>NUCLEOTIDE SEQUENCE [LARGE SCALE GENOMIC DNA]</scope>
    <source>
        <strain evidence="1 2">CECT 8525</strain>
    </source>
</reference>
<evidence type="ECO:0000313" key="1">
    <source>
        <dbReference type="EMBL" id="RCW86736.1"/>
    </source>
</evidence>
<dbReference type="EMBL" id="QPJL01000004">
    <property type="protein sequence ID" value="RCW86736.1"/>
    <property type="molecule type" value="Genomic_DNA"/>
</dbReference>
<sequence length="201" mass="21986">MATWMASVRFPDGRVQYATYCAVVFAVLDDLYTRFLTVGEADSTGFVIRKAAVAGPPLPRYPNMPISDVDELIPVRIEVDPDGENWAALFCPTQNQLVGPMGSRVISDMQHCLPLISQRGRLHLQVPGTGQTFCGQEVIGKEVPFRDTSPFGLAGTGAPPARRDLFAEWKGGKVCRHCLINSLTAHWQWSQNALVAGLTNS</sequence>
<gene>
    <name evidence="1" type="ORF">DFP89_104123</name>
</gene>
<keyword evidence="2" id="KW-1185">Reference proteome</keyword>
<dbReference type="Proteomes" id="UP000253345">
    <property type="component" value="Unassembled WGS sequence"/>
</dbReference>
<proteinExistence type="predicted"/>
<evidence type="ECO:0000313" key="2">
    <source>
        <dbReference type="Proteomes" id="UP000253345"/>
    </source>
</evidence>
<dbReference type="AlphaFoldDB" id="A0A368Z5I8"/>
<organism evidence="1 2">
    <name type="scientific">Paracoccus lutimaris</name>
    <dbReference type="NCBI Taxonomy" id="1490030"/>
    <lineage>
        <taxon>Bacteria</taxon>
        <taxon>Pseudomonadati</taxon>
        <taxon>Pseudomonadota</taxon>
        <taxon>Alphaproteobacteria</taxon>
        <taxon>Rhodobacterales</taxon>
        <taxon>Paracoccaceae</taxon>
        <taxon>Paracoccus</taxon>
    </lineage>
</organism>
<comment type="caution">
    <text evidence="1">The sequence shown here is derived from an EMBL/GenBank/DDBJ whole genome shotgun (WGS) entry which is preliminary data.</text>
</comment>
<name>A0A368Z5I8_9RHOB</name>
<accession>A0A368Z5I8</accession>
<dbReference type="RefSeq" id="WP_147273271.1">
    <property type="nucleotide sequence ID" value="NZ_QPJL01000004.1"/>
</dbReference>
<dbReference type="OrthoDB" id="3298222at2"/>
<protein>
    <submittedName>
        <fullName evidence="1">Uncharacterized protein</fullName>
    </submittedName>
</protein>